<reference evidence="1 2" key="4">
    <citation type="journal article" date="2011" name="BMC Genomics">
        <title>RNA-Seq improves annotation of protein-coding genes in the cucumber genome.</title>
        <authorList>
            <person name="Li Z."/>
            <person name="Zhang Z."/>
            <person name="Yan P."/>
            <person name="Huang S."/>
            <person name="Fei Z."/>
            <person name="Lin K."/>
        </authorList>
    </citation>
    <scope>NUCLEOTIDE SEQUENCE [LARGE SCALE GENOMIC DNA]</scope>
    <source>
        <strain evidence="2">cv. 9930</strain>
    </source>
</reference>
<accession>A0A0A0L6Z5</accession>
<reference evidence="1 2" key="3">
    <citation type="journal article" date="2010" name="BMC Genomics">
        <title>Transcriptome sequencing and comparative analysis of cucumber flowers with different sex types.</title>
        <authorList>
            <person name="Guo S."/>
            <person name="Zheng Y."/>
            <person name="Joung J.G."/>
            <person name="Liu S."/>
            <person name="Zhang Z."/>
            <person name="Crasta O.R."/>
            <person name="Sobral B.W."/>
            <person name="Xu Y."/>
            <person name="Huang S."/>
            <person name="Fei Z."/>
        </authorList>
    </citation>
    <scope>NUCLEOTIDE SEQUENCE [LARGE SCALE GENOMIC DNA]</scope>
    <source>
        <strain evidence="2">cv. 9930</strain>
    </source>
</reference>
<protein>
    <submittedName>
        <fullName evidence="1">Uncharacterized protein</fullName>
    </submittedName>
</protein>
<dbReference type="EMBL" id="CM002924">
    <property type="protein sequence ID" value="KGN56367.1"/>
    <property type="molecule type" value="Genomic_DNA"/>
</dbReference>
<dbReference type="Gramene" id="KGN56367">
    <property type="protein sequence ID" value="KGN56367"/>
    <property type="gene ID" value="Csa_3G118020"/>
</dbReference>
<keyword evidence="2" id="KW-1185">Reference proteome</keyword>
<gene>
    <name evidence="1" type="ORF">Csa_3G118020</name>
</gene>
<name>A0A0A0L6Z5_CUCSA</name>
<organism evidence="1 2">
    <name type="scientific">Cucumis sativus</name>
    <name type="common">Cucumber</name>
    <dbReference type="NCBI Taxonomy" id="3659"/>
    <lineage>
        <taxon>Eukaryota</taxon>
        <taxon>Viridiplantae</taxon>
        <taxon>Streptophyta</taxon>
        <taxon>Embryophyta</taxon>
        <taxon>Tracheophyta</taxon>
        <taxon>Spermatophyta</taxon>
        <taxon>Magnoliopsida</taxon>
        <taxon>eudicotyledons</taxon>
        <taxon>Gunneridae</taxon>
        <taxon>Pentapetalae</taxon>
        <taxon>rosids</taxon>
        <taxon>fabids</taxon>
        <taxon>Cucurbitales</taxon>
        <taxon>Cucurbitaceae</taxon>
        <taxon>Benincaseae</taxon>
        <taxon>Cucumis</taxon>
    </lineage>
</organism>
<reference evidence="1 2" key="2">
    <citation type="journal article" date="2009" name="PLoS ONE">
        <title>An integrated genetic and cytogenetic map of the cucumber genome.</title>
        <authorList>
            <person name="Ren Y."/>
            <person name="Zhang Z."/>
            <person name="Liu J."/>
            <person name="Staub J.E."/>
            <person name="Han Y."/>
            <person name="Cheng Z."/>
            <person name="Li X."/>
            <person name="Lu J."/>
            <person name="Miao H."/>
            <person name="Kang H."/>
            <person name="Xie B."/>
            <person name="Gu X."/>
            <person name="Wang X."/>
            <person name="Du Y."/>
            <person name="Jin W."/>
            <person name="Huang S."/>
        </authorList>
    </citation>
    <scope>NUCLEOTIDE SEQUENCE [LARGE SCALE GENOMIC DNA]</scope>
    <source>
        <strain evidence="2">cv. 9930</strain>
    </source>
</reference>
<evidence type="ECO:0000313" key="2">
    <source>
        <dbReference type="Proteomes" id="UP000029981"/>
    </source>
</evidence>
<dbReference type="Proteomes" id="UP000029981">
    <property type="component" value="Chromosome 3"/>
</dbReference>
<sequence>MVGVSNSPHPLLDSMQDELKKVEQDYSEKLLTIEAISESTPHGCRHLNDLLSHLP</sequence>
<dbReference type="AlphaFoldDB" id="A0A0A0L6Z5"/>
<proteinExistence type="predicted"/>
<reference evidence="1 2" key="1">
    <citation type="journal article" date="2009" name="Nat. Genet.">
        <title>The genome of the cucumber, Cucumis sativus L.</title>
        <authorList>
            <person name="Huang S."/>
            <person name="Li R."/>
            <person name="Zhang Z."/>
            <person name="Li L."/>
            <person name="Gu X."/>
            <person name="Fan W."/>
            <person name="Lucas W.J."/>
            <person name="Wang X."/>
            <person name="Xie B."/>
            <person name="Ni P."/>
            <person name="Ren Y."/>
            <person name="Zhu H."/>
            <person name="Li J."/>
            <person name="Lin K."/>
            <person name="Jin W."/>
            <person name="Fei Z."/>
            <person name="Li G."/>
            <person name="Staub J."/>
            <person name="Kilian A."/>
            <person name="van der Vossen E.A."/>
            <person name="Wu Y."/>
            <person name="Guo J."/>
            <person name="He J."/>
            <person name="Jia Z."/>
            <person name="Ren Y."/>
            <person name="Tian G."/>
            <person name="Lu Y."/>
            <person name="Ruan J."/>
            <person name="Qian W."/>
            <person name="Wang M."/>
            <person name="Huang Q."/>
            <person name="Li B."/>
            <person name="Xuan Z."/>
            <person name="Cao J."/>
            <person name="Asan"/>
            <person name="Wu Z."/>
            <person name="Zhang J."/>
            <person name="Cai Q."/>
            <person name="Bai Y."/>
            <person name="Zhao B."/>
            <person name="Han Y."/>
            <person name="Li Y."/>
            <person name="Li X."/>
            <person name="Wang S."/>
            <person name="Shi Q."/>
            <person name="Liu S."/>
            <person name="Cho W.K."/>
            <person name="Kim J.Y."/>
            <person name="Xu Y."/>
            <person name="Heller-Uszynska K."/>
            <person name="Miao H."/>
            <person name="Cheng Z."/>
            <person name="Zhang S."/>
            <person name="Wu J."/>
            <person name="Yang Y."/>
            <person name="Kang H."/>
            <person name="Li M."/>
            <person name="Liang H."/>
            <person name="Ren X."/>
            <person name="Shi Z."/>
            <person name="Wen M."/>
            <person name="Jian M."/>
            <person name="Yang H."/>
            <person name="Zhang G."/>
            <person name="Yang Z."/>
            <person name="Chen R."/>
            <person name="Liu S."/>
            <person name="Li J."/>
            <person name="Ma L."/>
            <person name="Liu H."/>
            <person name="Zhou Y."/>
            <person name="Zhao J."/>
            <person name="Fang X."/>
            <person name="Li G."/>
            <person name="Fang L."/>
            <person name="Li Y."/>
            <person name="Liu D."/>
            <person name="Zheng H."/>
            <person name="Zhang Y."/>
            <person name="Qin N."/>
            <person name="Li Z."/>
            <person name="Yang G."/>
            <person name="Yang S."/>
            <person name="Bolund L."/>
            <person name="Kristiansen K."/>
            <person name="Zheng H."/>
            <person name="Li S."/>
            <person name="Zhang X."/>
            <person name="Yang H."/>
            <person name="Wang J."/>
            <person name="Sun R."/>
            <person name="Zhang B."/>
            <person name="Jiang S."/>
            <person name="Wang J."/>
            <person name="Du Y."/>
            <person name="Li S."/>
        </authorList>
    </citation>
    <scope>NUCLEOTIDE SEQUENCE [LARGE SCALE GENOMIC DNA]</scope>
    <source>
        <strain evidence="2">cv. 9930</strain>
    </source>
</reference>
<evidence type="ECO:0000313" key="1">
    <source>
        <dbReference type="EMBL" id="KGN56367.1"/>
    </source>
</evidence>